<sequence>MGFFHGYVQKVKELVGFHGAAQQIKELKDRIVEARRRRKRYKLDTEVDPGTTSIDPRLPALYVESSDLVGIDIPREHLTNLLDDGELSLKVISIVGFGGLGKTTLAKEAYK</sequence>
<dbReference type="SUPFAM" id="SSF52540">
    <property type="entry name" value="P-loop containing nucleoside triphosphate hydrolases"/>
    <property type="match status" value="1"/>
</dbReference>
<organism evidence="3">
    <name type="scientific">Arundo donax</name>
    <name type="common">Giant reed</name>
    <name type="synonym">Donax arundinaceus</name>
    <dbReference type="NCBI Taxonomy" id="35708"/>
    <lineage>
        <taxon>Eukaryota</taxon>
        <taxon>Viridiplantae</taxon>
        <taxon>Streptophyta</taxon>
        <taxon>Embryophyta</taxon>
        <taxon>Tracheophyta</taxon>
        <taxon>Spermatophyta</taxon>
        <taxon>Magnoliopsida</taxon>
        <taxon>Liliopsida</taxon>
        <taxon>Poales</taxon>
        <taxon>Poaceae</taxon>
        <taxon>PACMAD clade</taxon>
        <taxon>Arundinoideae</taxon>
        <taxon>Arundineae</taxon>
        <taxon>Arundo</taxon>
    </lineage>
</organism>
<keyword evidence="1" id="KW-0175">Coiled coil</keyword>
<evidence type="ECO:0000313" key="3">
    <source>
        <dbReference type="EMBL" id="JAD40741.1"/>
    </source>
</evidence>
<evidence type="ECO:0000256" key="1">
    <source>
        <dbReference type="SAM" id="Coils"/>
    </source>
</evidence>
<dbReference type="PANTHER" id="PTHR19338:SF64">
    <property type="entry name" value="AAA+ ATPASE DOMAIN-CONTAINING PROTEIN"/>
    <property type="match status" value="1"/>
</dbReference>
<dbReference type="PANTHER" id="PTHR19338">
    <property type="entry name" value="TRANSLOCASE OF INNER MITOCHONDRIAL MEMBRANE 13 HOMOLOG"/>
    <property type="match status" value="1"/>
</dbReference>
<accession>A0A0A8ZPL4</accession>
<dbReference type="EMBL" id="GBRH01257154">
    <property type="protein sequence ID" value="JAD40741.1"/>
    <property type="molecule type" value="Transcribed_RNA"/>
</dbReference>
<name>A0A0A8ZPL4_ARUDO</name>
<proteinExistence type="predicted"/>
<dbReference type="Pfam" id="PF00931">
    <property type="entry name" value="NB-ARC"/>
    <property type="match status" value="1"/>
</dbReference>
<feature type="domain" description="NB-ARC" evidence="2">
    <location>
        <begin position="78"/>
        <end position="111"/>
    </location>
</feature>
<dbReference type="InterPro" id="IPR027417">
    <property type="entry name" value="P-loop_NTPase"/>
</dbReference>
<reference evidence="3" key="1">
    <citation type="submission" date="2014-09" db="EMBL/GenBank/DDBJ databases">
        <authorList>
            <person name="Magalhaes I.L.F."/>
            <person name="Oliveira U."/>
            <person name="Santos F.R."/>
            <person name="Vidigal T.H.D.A."/>
            <person name="Brescovit A.D."/>
            <person name="Santos A.J."/>
        </authorList>
    </citation>
    <scope>NUCLEOTIDE SEQUENCE</scope>
    <source>
        <tissue evidence="3">Shoot tissue taken approximately 20 cm above the soil surface</tissue>
    </source>
</reference>
<dbReference type="Gene3D" id="3.40.50.300">
    <property type="entry name" value="P-loop containing nucleotide triphosphate hydrolases"/>
    <property type="match status" value="1"/>
</dbReference>
<dbReference type="GO" id="GO:0043531">
    <property type="term" value="F:ADP binding"/>
    <property type="evidence" value="ECO:0007669"/>
    <property type="project" value="InterPro"/>
</dbReference>
<feature type="coiled-coil region" evidence="1">
    <location>
        <begin position="17"/>
        <end position="44"/>
    </location>
</feature>
<evidence type="ECO:0000259" key="2">
    <source>
        <dbReference type="Pfam" id="PF00931"/>
    </source>
</evidence>
<dbReference type="AlphaFoldDB" id="A0A0A8ZPL4"/>
<dbReference type="InterPro" id="IPR002182">
    <property type="entry name" value="NB-ARC"/>
</dbReference>
<protein>
    <recommendedName>
        <fullName evidence="2">NB-ARC domain-containing protein</fullName>
    </recommendedName>
</protein>
<reference evidence="3" key="2">
    <citation type="journal article" date="2015" name="Data Brief">
        <title>Shoot transcriptome of the giant reed, Arundo donax.</title>
        <authorList>
            <person name="Barrero R.A."/>
            <person name="Guerrero F.D."/>
            <person name="Moolhuijzen P."/>
            <person name="Goolsby J.A."/>
            <person name="Tidwell J."/>
            <person name="Bellgard S.E."/>
            <person name="Bellgard M.I."/>
        </authorList>
    </citation>
    <scope>NUCLEOTIDE SEQUENCE</scope>
    <source>
        <tissue evidence="3">Shoot tissue taken approximately 20 cm above the soil surface</tissue>
    </source>
</reference>